<dbReference type="RefSeq" id="WP_114790152.1">
    <property type="nucleotide sequence ID" value="NZ_CP139960.1"/>
</dbReference>
<proteinExistence type="predicted"/>
<dbReference type="Pfam" id="PF11199">
    <property type="entry name" value="DUF2891"/>
    <property type="match status" value="1"/>
</dbReference>
<keyword evidence="2" id="KW-1185">Reference proteome</keyword>
<evidence type="ECO:0000313" key="1">
    <source>
        <dbReference type="EMBL" id="WQD36523.1"/>
    </source>
</evidence>
<evidence type="ECO:0000313" key="2">
    <source>
        <dbReference type="Proteomes" id="UP001325680"/>
    </source>
</evidence>
<dbReference type="EMBL" id="CP139960">
    <property type="protein sequence ID" value="WQD36523.1"/>
    <property type="molecule type" value="Genomic_DNA"/>
</dbReference>
<dbReference type="InterPro" id="IPR021365">
    <property type="entry name" value="DUF2891"/>
</dbReference>
<gene>
    <name evidence="1" type="ORF">U0035_12685</name>
</gene>
<accession>A0ABZ0W1J5</accession>
<protein>
    <submittedName>
        <fullName evidence="1">DUF2891 domain-containing protein</fullName>
    </submittedName>
</protein>
<sequence>MKKILTLILLLTTINGFSQNKLTEAVAARLSQLPLHCIPTEFPNKTSHLSDGPEDAGLLPHELHPVFYGCLDWHSSVHGHWMLIRLLKQFPQLTGRDSIIQVLEQSFQKDKMEQEAAYFGKYTASKGYERTYGWAWLLKLDEELFTWSDPLGRKWHEAMQPLTQKIESLWKEFLPKQTYPNRTGVHGNTAFGLCFALDWARAKKDTAFERLIIQRSKDFYLTNKAIPAHLEPDGADFFSPSLMAADLMQRILSQTAFVKWLDAYFTTAGIQRICKAPTISDRNDYQIVHLDGLSFSRAWCMKGIAQKLPAQHRYKNLFKNTAQHFLNESLPKIFSGGYGGEHWLASFAVYALAVRSYTL</sequence>
<reference evidence="1 2" key="1">
    <citation type="submission" date="2023-12" db="EMBL/GenBank/DDBJ databases">
        <title>Genome sequencing and assembly of bacterial species from a model synthetic community.</title>
        <authorList>
            <person name="Hogle S.L."/>
        </authorList>
    </citation>
    <scope>NUCLEOTIDE SEQUENCE [LARGE SCALE GENOMIC DNA]</scope>
    <source>
        <strain evidence="1 2">HAMBI_3031</strain>
    </source>
</reference>
<dbReference type="Proteomes" id="UP001325680">
    <property type="component" value="Chromosome"/>
</dbReference>
<name>A0ABZ0W1J5_9BACT</name>
<organism evidence="1 2">
    <name type="scientific">Niabella yanshanensis</name>
    <dbReference type="NCBI Taxonomy" id="577386"/>
    <lineage>
        <taxon>Bacteria</taxon>
        <taxon>Pseudomonadati</taxon>
        <taxon>Bacteroidota</taxon>
        <taxon>Chitinophagia</taxon>
        <taxon>Chitinophagales</taxon>
        <taxon>Chitinophagaceae</taxon>
        <taxon>Niabella</taxon>
    </lineage>
</organism>